<proteinExistence type="predicted"/>
<dbReference type="PROSITE" id="PS01359">
    <property type="entry name" value="ZF_PHD_1"/>
    <property type="match status" value="1"/>
</dbReference>
<keyword evidence="15" id="KW-1185">Reference proteome</keyword>
<feature type="compositionally biased region" description="Polar residues" evidence="12">
    <location>
        <begin position="67"/>
        <end position="76"/>
    </location>
</feature>
<feature type="compositionally biased region" description="Low complexity" evidence="12">
    <location>
        <begin position="540"/>
        <end position="549"/>
    </location>
</feature>
<dbReference type="EMBL" id="LT934120">
    <property type="protein sequence ID" value="VAI40897.1"/>
    <property type="molecule type" value="Genomic_DNA"/>
</dbReference>
<evidence type="ECO:0000256" key="1">
    <source>
        <dbReference type="ARBA" id="ARBA00004123"/>
    </source>
</evidence>
<dbReference type="GO" id="GO:0005634">
    <property type="term" value="C:nucleus"/>
    <property type="evidence" value="ECO:0007669"/>
    <property type="project" value="UniProtKB-SubCell"/>
</dbReference>
<dbReference type="OMA" id="MESTEYW"/>
<feature type="domain" description="PHD-type" evidence="13">
    <location>
        <begin position="987"/>
        <end position="1037"/>
    </location>
</feature>
<feature type="compositionally biased region" description="Polar residues" evidence="12">
    <location>
        <begin position="1468"/>
        <end position="1493"/>
    </location>
</feature>
<keyword evidence="10" id="KW-0539">Nucleus</keyword>
<evidence type="ECO:0000256" key="9">
    <source>
        <dbReference type="ARBA" id="ARBA00023163"/>
    </source>
</evidence>
<evidence type="ECO:0000313" key="15">
    <source>
        <dbReference type="Proteomes" id="UP000324705"/>
    </source>
</evidence>
<evidence type="ECO:0000256" key="2">
    <source>
        <dbReference type="ARBA" id="ARBA00022679"/>
    </source>
</evidence>
<dbReference type="Gene3D" id="3.30.160.360">
    <property type="match status" value="1"/>
</dbReference>
<evidence type="ECO:0000313" key="14">
    <source>
        <dbReference type="EMBL" id="VAI40897.1"/>
    </source>
</evidence>
<dbReference type="InterPro" id="IPR003888">
    <property type="entry name" value="FYrich_N"/>
</dbReference>
<organism evidence="14 15">
    <name type="scientific">Triticum turgidum subsp. durum</name>
    <name type="common">Durum wheat</name>
    <name type="synonym">Triticum durum</name>
    <dbReference type="NCBI Taxonomy" id="4567"/>
    <lineage>
        <taxon>Eukaryota</taxon>
        <taxon>Viridiplantae</taxon>
        <taxon>Streptophyta</taxon>
        <taxon>Embryophyta</taxon>
        <taxon>Tracheophyta</taxon>
        <taxon>Spermatophyta</taxon>
        <taxon>Magnoliopsida</taxon>
        <taxon>Liliopsida</taxon>
        <taxon>Poales</taxon>
        <taxon>Poaceae</taxon>
        <taxon>BOP clade</taxon>
        <taxon>Pooideae</taxon>
        <taxon>Triticodae</taxon>
        <taxon>Triticeae</taxon>
        <taxon>Triticinae</taxon>
        <taxon>Triticum</taxon>
    </lineage>
</organism>
<evidence type="ECO:0000256" key="8">
    <source>
        <dbReference type="ARBA" id="ARBA00023125"/>
    </source>
</evidence>
<dbReference type="PROSITE" id="PS51542">
    <property type="entry name" value="FYRN"/>
    <property type="match status" value="1"/>
</dbReference>
<evidence type="ECO:0000256" key="5">
    <source>
        <dbReference type="ARBA" id="ARBA00022833"/>
    </source>
</evidence>
<dbReference type="GO" id="GO:0016740">
    <property type="term" value="F:transferase activity"/>
    <property type="evidence" value="ECO:0007669"/>
    <property type="project" value="UniProtKB-KW"/>
</dbReference>
<dbReference type="InterPro" id="IPR036427">
    <property type="entry name" value="Bromodomain-like_sf"/>
</dbReference>
<dbReference type="SMART" id="SM00249">
    <property type="entry name" value="PHD"/>
    <property type="match status" value="1"/>
</dbReference>
<keyword evidence="8" id="KW-0238">DNA-binding</keyword>
<evidence type="ECO:0000256" key="6">
    <source>
        <dbReference type="ARBA" id="ARBA00023015"/>
    </source>
</evidence>
<dbReference type="SUPFAM" id="SSF47370">
    <property type="entry name" value="Bromodomain"/>
    <property type="match status" value="1"/>
</dbReference>
<dbReference type="InterPro" id="IPR001965">
    <property type="entry name" value="Znf_PHD"/>
</dbReference>
<dbReference type="GO" id="GO:0140993">
    <property type="term" value="F:histone modifying activity"/>
    <property type="evidence" value="ECO:0007669"/>
    <property type="project" value="UniProtKB-ARBA"/>
</dbReference>
<dbReference type="Gene3D" id="1.20.920.10">
    <property type="entry name" value="Bromodomain-like"/>
    <property type="match status" value="1"/>
</dbReference>
<evidence type="ECO:0000256" key="7">
    <source>
        <dbReference type="ARBA" id="ARBA00023117"/>
    </source>
</evidence>
<feature type="region of interest" description="Disordered" evidence="12">
    <location>
        <begin position="527"/>
        <end position="549"/>
    </location>
</feature>
<dbReference type="Pfam" id="PF00628">
    <property type="entry name" value="PHD"/>
    <property type="match status" value="1"/>
</dbReference>
<dbReference type="InterPro" id="IPR011011">
    <property type="entry name" value="Znf_FYVE_PHD"/>
</dbReference>
<name>A0A9R1AUN7_TRITD</name>
<gene>
    <name evidence="14" type="ORF">TRITD_5Bv1G252970</name>
</gene>
<dbReference type="InterPro" id="IPR003889">
    <property type="entry name" value="FYrich_C"/>
</dbReference>
<keyword evidence="3" id="KW-0479">Metal-binding</keyword>
<dbReference type="InterPro" id="IPR013083">
    <property type="entry name" value="Znf_RING/FYVE/PHD"/>
</dbReference>
<evidence type="ECO:0000256" key="12">
    <source>
        <dbReference type="SAM" id="MobiDB-lite"/>
    </source>
</evidence>
<keyword evidence="7" id="KW-0103">Bromodomain</keyword>
<evidence type="ECO:0000256" key="3">
    <source>
        <dbReference type="ARBA" id="ARBA00022723"/>
    </source>
</evidence>
<dbReference type="GO" id="GO:0000785">
    <property type="term" value="C:chromatin"/>
    <property type="evidence" value="ECO:0007669"/>
    <property type="project" value="UniProtKB-ARBA"/>
</dbReference>
<dbReference type="Proteomes" id="UP000324705">
    <property type="component" value="Chromosome 5B"/>
</dbReference>
<evidence type="ECO:0000256" key="10">
    <source>
        <dbReference type="ARBA" id="ARBA00023242"/>
    </source>
</evidence>
<protein>
    <recommendedName>
        <fullName evidence="13">PHD-type domain-containing protein</fullName>
    </recommendedName>
</protein>
<dbReference type="Gramene" id="TRITD5Bv1G252970.1">
    <property type="protein sequence ID" value="TRITD5Bv1G252970.1"/>
    <property type="gene ID" value="TRITD5Bv1G252970"/>
</dbReference>
<dbReference type="InterPro" id="IPR028941">
    <property type="entry name" value="WHIM2_dom"/>
</dbReference>
<evidence type="ECO:0000256" key="11">
    <source>
        <dbReference type="PROSITE-ProRule" id="PRU00146"/>
    </source>
</evidence>
<dbReference type="PANTHER" id="PTHR47162:SF10">
    <property type="entry name" value="METHYL-CPG-BINDING DOMAIN-CONTAINING PROTEIN 9 ISOFORM X1"/>
    <property type="match status" value="1"/>
</dbReference>
<feature type="compositionally biased region" description="Polar residues" evidence="12">
    <location>
        <begin position="1505"/>
        <end position="1519"/>
    </location>
</feature>
<evidence type="ECO:0000259" key="13">
    <source>
        <dbReference type="PROSITE" id="PS50016"/>
    </source>
</evidence>
<accession>A0A9R1AUN7</accession>
<sequence>MPAFGLPHCFNMRQQFPPMDQNFIADGNIERSSNHTYCRRRDFPQKSAFRKFSEKHEFGSSSTFMEPSFFTKSTDPSYKEERNPPKPPKFLAENCNHQAHHGSVGLPVQYQDFFITNLGEIDKHASYHNCHQIWPVGFTSYWHDRVTGSLFECEVCDGGSFAPLFKVRRLPCSVFPLLEASTILSHNGARKAAETKESSSFIGDTANDMDDDLYMMIDIPSETKQDFLSCLTNDTEDKRTSFDCNDVQSSNMMSQILPSNSENVPPSKEADINDQIGEFTFEGTSSSSVWGMISSAMVEACEKMYKEHGHLVFSCTHNSENHLLNKGSGCQNFDGPYAPLTRFCSSNGPSIPRVTEKENDVEATYTLLKHWLYHDRIGLDLEFVQEIVESLPRSRSCINYQFLCNRTEFHSSVTVASGLLLSVHKDGQSNGDTPYGRHGAVTGLHDDAQPSGSSIRKLPPGRPISHKLQPESAADVFLIWEFLGRFAEIIDLKEVPSYEQLEDELAEPWPICASQEETLSKGIQQCRDYSSPMNSPANASISHSNSESGLSNNEEIVSVFIPVETSSMKEARLDKLAAQTLGRCTGTVLPRVHLALIKVLFGEVLAKLNINPKESKPRRGRKKDTESLISTKEFNFDMLTANKLTWPELARRYMLAISSINGCVDVSDISSREGVKLFRCLHGDGGILCGAVPGVAGMEKDALLLLEAENLICSSLSSEGNKVFMMDYKYSAEVPIADNRTLPDWAKVLEPVRKLPTNVGTRIRNCVYEALDRKPPEWARKILEHSISKEVYKANASGRTKKAVLSVLSEACRVTVPQKPEKPRNERETISISEVILKKCRIALRHAISSDEYKILGNLLGTILLNSHEYEDEGILGFSGMVPRPLDFHTIDIRLAMGAYCGSWETFFEDVQEVICNLHTACADRTDIREMVLEFSKSFELHKTKVLDLVRKFDCYLSSENTGSEIHTELHDFVTAETKLPKAPWEEGICKVCGIDRDDHVVLLCDGCDSEYHTYCLNPPLALIPEGDWFCPSCISDPEKSHLDQGARDLKRQRKGAFRSKPSCMSGKRKSHLDQGVQGLKPQRKGPYHDMLIKLAPAVAQKEYWELSTQERIDMLKFLCDEMLNTVLIREHIEKCPDKFNDLQKKFYALNFELKDLKDKEEMRTSYGETDTLSHQISKVQESIGTVESELNMASLRRDFLGKDSLGRLYWVLGRSGKRPLLVGSMLISKERDPPSTSDCKGWNSASVVVYESDEEIRSLVDWLREYDPREKELKRAIQQWQWQRQRHLHHQLGNFVLSDPPVSSKGSSNGSEQQLMELPSTKAAAILEKTCRCDCLEPIRPARHHCIACHETCFTSTEYEDHAGKCNGAVNKEMDPVHPSSTAESTKPMKSCPYDFEVICRKFATNDSNKEIVKDIGLIGSNGVPSFVPSRAAFIDPPVILNKNKKQDDIPNDDCVSSSLEECQAMSSAQKLGQEGSNSAQDCPAATTSCDENVSKTKEPAPDTDTTSCEEAASSATDKPTRLLAVNGGLVPESSLRPVTGRNSHILKQQKINLLDIEAALPEEAFRASKSQQMRRRSWRSFVKRAESISEMVVATSMLERAIKSEFLKNDWWYWSSFTVAIKTSTVSSLALRIYTLDDCIMYTKEANTVPLADSTKVVNKGGKGKEPEPSAS</sequence>
<dbReference type="CDD" id="cd15519">
    <property type="entry name" value="PHD1_Lid2p_like"/>
    <property type="match status" value="1"/>
</dbReference>
<dbReference type="PROSITE" id="PS50016">
    <property type="entry name" value="ZF_PHD_2"/>
    <property type="match status" value="1"/>
</dbReference>
<dbReference type="SUPFAM" id="SSF57903">
    <property type="entry name" value="FYVE/PHD zinc finger"/>
    <property type="match status" value="1"/>
</dbReference>
<keyword evidence="4 11" id="KW-0863">Zinc-finger</keyword>
<keyword evidence="6" id="KW-0805">Transcription regulation</keyword>
<dbReference type="GO" id="GO:0003677">
    <property type="term" value="F:DNA binding"/>
    <property type="evidence" value="ECO:0007669"/>
    <property type="project" value="UniProtKB-KW"/>
</dbReference>
<keyword evidence="9" id="KW-0804">Transcription</keyword>
<reference evidence="14 15" key="1">
    <citation type="submission" date="2017-09" db="EMBL/GenBank/DDBJ databases">
        <authorList>
            <consortium name="International Durum Wheat Genome Sequencing Consortium (IDWGSC)"/>
            <person name="Milanesi L."/>
        </authorList>
    </citation>
    <scope>NUCLEOTIDE SEQUENCE [LARGE SCALE GENOMIC DNA]</scope>
    <source>
        <strain evidence="15">cv. Svevo</strain>
    </source>
</reference>
<feature type="region of interest" description="Disordered" evidence="12">
    <location>
        <begin position="67"/>
        <end position="88"/>
    </location>
</feature>
<dbReference type="Gene3D" id="3.30.40.10">
    <property type="entry name" value="Zinc/RING finger domain, C3HC4 (zinc finger)"/>
    <property type="match status" value="1"/>
</dbReference>
<feature type="compositionally biased region" description="Polar residues" evidence="12">
    <location>
        <begin position="527"/>
        <end position="539"/>
    </location>
</feature>
<comment type="subcellular location">
    <subcellularLocation>
        <location evidence="1">Nucleus</location>
    </subcellularLocation>
</comment>
<dbReference type="GO" id="GO:0008270">
    <property type="term" value="F:zinc ion binding"/>
    <property type="evidence" value="ECO:0007669"/>
    <property type="project" value="UniProtKB-KW"/>
</dbReference>
<feature type="region of interest" description="Disordered" evidence="12">
    <location>
        <begin position="1051"/>
        <end position="1080"/>
    </location>
</feature>
<evidence type="ECO:0000256" key="4">
    <source>
        <dbReference type="ARBA" id="ARBA00022771"/>
    </source>
</evidence>
<dbReference type="InterPro" id="IPR019787">
    <property type="entry name" value="Znf_PHD-finger"/>
</dbReference>
<feature type="region of interest" description="Disordered" evidence="12">
    <location>
        <begin position="1468"/>
        <end position="1519"/>
    </location>
</feature>
<dbReference type="PROSITE" id="PS51543">
    <property type="entry name" value="FYRC"/>
    <property type="match status" value="1"/>
</dbReference>
<keyword evidence="2" id="KW-0808">Transferase</keyword>
<dbReference type="InterPro" id="IPR019786">
    <property type="entry name" value="Zinc_finger_PHD-type_CS"/>
</dbReference>
<dbReference type="InterPro" id="IPR028942">
    <property type="entry name" value="WHIM1_dom"/>
</dbReference>
<dbReference type="PANTHER" id="PTHR47162">
    <property type="entry name" value="OS02G0192300 PROTEIN"/>
    <property type="match status" value="1"/>
</dbReference>
<dbReference type="Pfam" id="PF15612">
    <property type="entry name" value="WHIM1"/>
    <property type="match status" value="1"/>
</dbReference>
<keyword evidence="5" id="KW-0862">Zinc</keyword>
<dbReference type="Pfam" id="PF15613">
    <property type="entry name" value="WSD"/>
    <property type="match status" value="1"/>
</dbReference>